<dbReference type="SUPFAM" id="SSF56801">
    <property type="entry name" value="Acetyl-CoA synthetase-like"/>
    <property type="match status" value="1"/>
</dbReference>
<accession>A0A6M0JXQ1</accession>
<dbReference type="PANTHER" id="PTHR43767:SF1">
    <property type="entry name" value="NONRIBOSOMAL PEPTIDE SYNTHASE PES1 (EUROFUNG)-RELATED"/>
    <property type="match status" value="1"/>
</dbReference>
<feature type="compositionally biased region" description="Basic and acidic residues" evidence="1">
    <location>
        <begin position="501"/>
        <end position="514"/>
    </location>
</feature>
<feature type="domain" description="AMP-dependent synthetase/ligase" evidence="2">
    <location>
        <begin position="14"/>
        <end position="374"/>
    </location>
</feature>
<evidence type="ECO:0000256" key="1">
    <source>
        <dbReference type="SAM" id="MobiDB-lite"/>
    </source>
</evidence>
<dbReference type="RefSeq" id="WP_164452285.1">
    <property type="nucleotide sequence ID" value="NZ_JAAIJQ010000017.1"/>
</dbReference>
<dbReference type="InterPro" id="IPR000873">
    <property type="entry name" value="AMP-dep_synth/lig_dom"/>
</dbReference>
<dbReference type="InterPro" id="IPR042099">
    <property type="entry name" value="ANL_N_sf"/>
</dbReference>
<evidence type="ECO:0000259" key="2">
    <source>
        <dbReference type="Pfam" id="PF00501"/>
    </source>
</evidence>
<dbReference type="Proteomes" id="UP000483379">
    <property type="component" value="Unassembled WGS sequence"/>
</dbReference>
<name>A0A6M0JXQ1_9GAMM</name>
<keyword evidence="5" id="KW-1185">Reference proteome</keyword>
<organism evidence="4 5">
    <name type="scientific">Thiorhodococcus minor</name>
    <dbReference type="NCBI Taxonomy" id="57489"/>
    <lineage>
        <taxon>Bacteria</taxon>
        <taxon>Pseudomonadati</taxon>
        <taxon>Pseudomonadota</taxon>
        <taxon>Gammaproteobacteria</taxon>
        <taxon>Chromatiales</taxon>
        <taxon>Chromatiaceae</taxon>
        <taxon>Thiorhodococcus</taxon>
    </lineage>
</organism>
<gene>
    <name evidence="4" type="ORF">G3446_07905</name>
</gene>
<dbReference type="InterPro" id="IPR020845">
    <property type="entry name" value="AMP-binding_CS"/>
</dbReference>
<protein>
    <submittedName>
        <fullName evidence="4">Long-chain fatty acid--CoA ligase</fullName>
    </submittedName>
</protein>
<comment type="caution">
    <text evidence="4">The sequence shown here is derived from an EMBL/GenBank/DDBJ whole genome shotgun (WGS) entry which is preliminary data.</text>
</comment>
<dbReference type="CDD" id="cd05936">
    <property type="entry name" value="FC-FACS_FadD_like"/>
    <property type="match status" value="1"/>
</dbReference>
<dbReference type="AlphaFoldDB" id="A0A6M0JXQ1"/>
<dbReference type="InterPro" id="IPR025110">
    <property type="entry name" value="AMP-bd_C"/>
</dbReference>
<dbReference type="GO" id="GO:0016878">
    <property type="term" value="F:acid-thiol ligase activity"/>
    <property type="evidence" value="ECO:0007669"/>
    <property type="project" value="UniProtKB-ARBA"/>
</dbReference>
<evidence type="ECO:0000313" key="5">
    <source>
        <dbReference type="Proteomes" id="UP000483379"/>
    </source>
</evidence>
<dbReference type="Pfam" id="PF13193">
    <property type="entry name" value="AMP-binding_C"/>
    <property type="match status" value="1"/>
</dbReference>
<evidence type="ECO:0000259" key="3">
    <source>
        <dbReference type="Pfam" id="PF13193"/>
    </source>
</evidence>
<feature type="domain" description="AMP-binding enzyme C-terminal" evidence="3">
    <location>
        <begin position="425"/>
        <end position="499"/>
    </location>
</feature>
<dbReference type="PANTHER" id="PTHR43767">
    <property type="entry name" value="LONG-CHAIN-FATTY-ACID--COA LIGASE"/>
    <property type="match status" value="1"/>
</dbReference>
<proteinExistence type="predicted"/>
<sequence length="529" mass="55830">MGVSPPRPGIPGRFRETASRRGGAVCIFGDAGDWSFEALDRASDGVAAALAEQGIAPGDRLGLLCPNGADFVIAYLGILKAGATVVPLNLLLNPKEVAFILKDSDAKGLIYHHAFCEMAAEALAARPGVALRVRIGGDPDAEALAFSTLAAHSGAPPELDSDAAEAVAAVLYTSGTTGRPKGAMLTHANLLANASSVARALDFRADDRVLVVLPMFHAFAATVGMLTPLLHGCGLVPVGRFEPKLVSQAIADHEASVFLGVPSMYAVLLRLDDASVSAWRSLRFCVSGGAAMPAAVMSAFEERFGVPVLEGDGPTECGPVTCVNPLSGPRKPGSVGLPVPDVEMTIRDATGAQLDDGQTGEVCVRGPSVMKGYLNLLEATSASFFAGWFRTGDLGYRDADGYFYLVDRLKDLIITNGMNVYPRVIEEVLYRHPDVVEAAVVGDPDARHGEVPVAHLTLSPGCSMSATTLRAYCREHLGQHEIPRRFVFHEALPKSSTGKILKRELRRSGERERGVALSSAAESPSASRH</sequence>
<keyword evidence="4" id="KW-0436">Ligase</keyword>
<evidence type="ECO:0000313" key="4">
    <source>
        <dbReference type="EMBL" id="NEV61814.1"/>
    </source>
</evidence>
<dbReference type="Gene3D" id="3.40.50.12780">
    <property type="entry name" value="N-terminal domain of ligase-like"/>
    <property type="match status" value="1"/>
</dbReference>
<reference evidence="4 5" key="1">
    <citation type="submission" date="2020-02" db="EMBL/GenBank/DDBJ databases">
        <title>Genome sequences of Thiorhodococcus mannitoliphagus and Thiorhodococcus minor, purple sulfur photosynthetic bacteria in the gammaproteobacterial family, Chromatiaceae.</title>
        <authorList>
            <person name="Aviles F.A."/>
            <person name="Meyer T.E."/>
            <person name="Kyndt J.A."/>
        </authorList>
    </citation>
    <scope>NUCLEOTIDE SEQUENCE [LARGE SCALE GENOMIC DNA]</scope>
    <source>
        <strain evidence="4 5">DSM 11518</strain>
    </source>
</reference>
<dbReference type="InterPro" id="IPR045851">
    <property type="entry name" value="AMP-bd_C_sf"/>
</dbReference>
<dbReference type="Gene3D" id="3.30.300.30">
    <property type="match status" value="1"/>
</dbReference>
<dbReference type="EMBL" id="JAAIJQ010000017">
    <property type="protein sequence ID" value="NEV61814.1"/>
    <property type="molecule type" value="Genomic_DNA"/>
</dbReference>
<dbReference type="Pfam" id="PF00501">
    <property type="entry name" value="AMP-binding"/>
    <property type="match status" value="1"/>
</dbReference>
<dbReference type="InterPro" id="IPR050237">
    <property type="entry name" value="ATP-dep_AMP-bd_enzyme"/>
</dbReference>
<dbReference type="PROSITE" id="PS00455">
    <property type="entry name" value="AMP_BINDING"/>
    <property type="match status" value="1"/>
</dbReference>
<feature type="region of interest" description="Disordered" evidence="1">
    <location>
        <begin position="499"/>
        <end position="529"/>
    </location>
</feature>
<feature type="compositionally biased region" description="Low complexity" evidence="1">
    <location>
        <begin position="516"/>
        <end position="529"/>
    </location>
</feature>